<evidence type="ECO:0000313" key="8">
    <source>
        <dbReference type="EMBL" id="QNO44604.1"/>
    </source>
</evidence>
<dbReference type="EMBL" id="MT630974">
    <property type="protein sequence ID" value="QNO44493.1"/>
    <property type="molecule type" value="Genomic_DNA"/>
</dbReference>
<dbReference type="EC" id="3.1.4.53" evidence="8"/>
<evidence type="ECO:0000313" key="7">
    <source>
        <dbReference type="EMBL" id="QNO44493.1"/>
    </source>
</evidence>
<dbReference type="EMBL" id="MT630989">
    <property type="protein sequence ID" value="QNO44604.1"/>
    <property type="molecule type" value="Genomic_DNA"/>
</dbReference>
<evidence type="ECO:0000256" key="3">
    <source>
        <dbReference type="ARBA" id="ARBA00023004"/>
    </source>
</evidence>
<gene>
    <name evidence="8" type="primary">cpdA</name>
    <name evidence="7" type="ORF">ELEJOALA_00040</name>
    <name evidence="8" type="ORF">JBICLBBK_00007</name>
    <name evidence="9" type="ORF">KDMJNAGO_00040</name>
    <name evidence="6" type="ORF">NANOEKIO_00040</name>
</gene>
<sequence>MSASEGDYVTRIVHLSDIHVSDARFLPDVAGKVVDSINEIAPDIVVVTGDLTQNGSYPEFAGAKELIDRIDCENKVIVPGNHDSRNVGYLFFEDLFGARNSCHSYEDVTVVGVDSSQPDIDCGHVGRDLYEWIAKSFETDGFKVFALHHHLIPVPMTGREEQIPVDSGDVLELLDRCGVDLVLCGHRHVPYVWRLNEMFVVNAGTACSNKIKARTTQCYNLIEIDYGYLRIYRVLPGGEQELVADRVMSP</sequence>
<dbReference type="PANTHER" id="PTHR42988:SF2">
    <property type="entry name" value="CYCLIC NUCLEOTIDE PHOSPHODIESTERASE CBUA0032-RELATED"/>
    <property type="match status" value="1"/>
</dbReference>
<reference evidence="8" key="1">
    <citation type="submission" date="2020-06" db="EMBL/GenBank/DDBJ databases">
        <title>Unique genomic features of the anaerobic methanotrophic archaea.</title>
        <authorList>
            <person name="Chadwick G.L."/>
            <person name="Skennerton C.T."/>
            <person name="Laso-Perez R."/>
            <person name="Leu A.O."/>
            <person name="Speth D.R."/>
            <person name="Yu H."/>
            <person name="Morgan-Lang C."/>
            <person name="Hatzenpichler R."/>
            <person name="Goudeau D."/>
            <person name="Malmstrom R."/>
            <person name="Brazelton W.J."/>
            <person name="Woyke T."/>
            <person name="Hallam S.J."/>
            <person name="Tyson G.W."/>
            <person name="Wegener G."/>
            <person name="Boetius A."/>
            <person name="Orphan V."/>
        </authorList>
    </citation>
    <scope>NUCLEOTIDE SEQUENCE</scope>
</reference>
<proteinExistence type="inferred from homology"/>
<evidence type="ECO:0000313" key="9">
    <source>
        <dbReference type="EMBL" id="QNO45225.1"/>
    </source>
</evidence>
<evidence type="ECO:0000256" key="1">
    <source>
        <dbReference type="ARBA" id="ARBA00022723"/>
    </source>
</evidence>
<keyword evidence="2 8" id="KW-0378">Hydrolase</keyword>
<keyword evidence="3" id="KW-0408">Iron</keyword>
<dbReference type="InterPro" id="IPR004843">
    <property type="entry name" value="Calcineurin-like_PHP"/>
</dbReference>
<feature type="domain" description="Calcineurin-like phosphoesterase" evidence="5">
    <location>
        <begin position="11"/>
        <end position="190"/>
    </location>
</feature>
<dbReference type="SUPFAM" id="SSF56300">
    <property type="entry name" value="Metallo-dependent phosphatases"/>
    <property type="match status" value="1"/>
</dbReference>
<dbReference type="GO" id="GO:0046872">
    <property type="term" value="F:metal ion binding"/>
    <property type="evidence" value="ECO:0007669"/>
    <property type="project" value="UniProtKB-KW"/>
</dbReference>
<evidence type="ECO:0000313" key="6">
    <source>
        <dbReference type="EMBL" id="QNO43940.1"/>
    </source>
</evidence>
<name>A0A7G9Y9C0_9EURY</name>
<organism evidence="8">
    <name type="scientific">Candidatus Methanogaster sp. ANME-2c ERB4</name>
    <dbReference type="NCBI Taxonomy" id="2759911"/>
    <lineage>
        <taxon>Archaea</taxon>
        <taxon>Methanobacteriati</taxon>
        <taxon>Methanobacteriota</taxon>
        <taxon>Stenosarchaea group</taxon>
        <taxon>Methanomicrobia</taxon>
        <taxon>Methanosarcinales</taxon>
        <taxon>ANME-2 cluster</taxon>
        <taxon>Candidatus Methanogasteraceae</taxon>
        <taxon>Candidatus Methanogaster</taxon>
    </lineage>
</organism>
<dbReference type="InterPro" id="IPR029052">
    <property type="entry name" value="Metallo-depent_PP-like"/>
</dbReference>
<evidence type="ECO:0000256" key="2">
    <source>
        <dbReference type="ARBA" id="ARBA00022801"/>
    </source>
</evidence>
<dbReference type="Gene3D" id="3.60.21.10">
    <property type="match status" value="1"/>
</dbReference>
<dbReference type="InterPro" id="IPR050884">
    <property type="entry name" value="CNP_phosphodiesterase-III"/>
</dbReference>
<dbReference type="CDD" id="cd07400">
    <property type="entry name" value="MPP_1"/>
    <property type="match status" value="1"/>
</dbReference>
<evidence type="ECO:0000256" key="4">
    <source>
        <dbReference type="ARBA" id="ARBA00025742"/>
    </source>
</evidence>
<keyword evidence="1" id="KW-0479">Metal-binding</keyword>
<dbReference type="EMBL" id="MT631079">
    <property type="protein sequence ID" value="QNO45225.1"/>
    <property type="molecule type" value="Genomic_DNA"/>
</dbReference>
<evidence type="ECO:0000259" key="5">
    <source>
        <dbReference type="Pfam" id="PF00149"/>
    </source>
</evidence>
<comment type="similarity">
    <text evidence="4">Belongs to the cyclic nucleotide phosphodiesterase class-III family.</text>
</comment>
<dbReference type="AlphaFoldDB" id="A0A7G9Y9C0"/>
<accession>A0A7G9Y9C0</accession>
<dbReference type="GO" id="GO:0004115">
    <property type="term" value="F:3',5'-cyclic-AMP phosphodiesterase activity"/>
    <property type="evidence" value="ECO:0007669"/>
    <property type="project" value="UniProtKB-EC"/>
</dbReference>
<dbReference type="EMBL" id="MT630876">
    <property type="protein sequence ID" value="QNO43940.1"/>
    <property type="molecule type" value="Genomic_DNA"/>
</dbReference>
<protein>
    <submittedName>
        <fullName evidence="8">3',5'-cyclic adenosine monophosphate phosphodiesterase CpdA</fullName>
        <ecNumber evidence="8">3.1.4.53</ecNumber>
    </submittedName>
</protein>
<dbReference type="Pfam" id="PF00149">
    <property type="entry name" value="Metallophos"/>
    <property type="match status" value="1"/>
</dbReference>
<dbReference type="PANTHER" id="PTHR42988">
    <property type="entry name" value="PHOSPHOHYDROLASE"/>
    <property type="match status" value="1"/>
</dbReference>